<proteinExistence type="predicted"/>
<protein>
    <recommendedName>
        <fullName evidence="3">DNA-directed DNA polymerase family B exonuclease domain-containing protein</fullName>
    </recommendedName>
</protein>
<comment type="caution">
    <text evidence="1">The sequence shown here is derived from an EMBL/GenBank/DDBJ whole genome shotgun (WGS) entry which is preliminary data.</text>
</comment>
<accession>A0A397S341</accession>
<evidence type="ECO:0000313" key="2">
    <source>
        <dbReference type="Proteomes" id="UP000265703"/>
    </source>
</evidence>
<evidence type="ECO:0008006" key="3">
    <source>
        <dbReference type="Google" id="ProtNLM"/>
    </source>
</evidence>
<reference evidence="1 2" key="1">
    <citation type="submission" date="2018-06" db="EMBL/GenBank/DDBJ databases">
        <title>Comparative genomics reveals the genomic features of Rhizophagus irregularis, R. cerebriforme, R. diaphanum and Gigaspora rosea, and their symbiotic lifestyle signature.</title>
        <authorList>
            <person name="Morin E."/>
            <person name="San Clemente H."/>
            <person name="Chen E.C.H."/>
            <person name="De La Providencia I."/>
            <person name="Hainaut M."/>
            <person name="Kuo A."/>
            <person name="Kohler A."/>
            <person name="Murat C."/>
            <person name="Tang N."/>
            <person name="Roy S."/>
            <person name="Loubradou J."/>
            <person name="Henrissat B."/>
            <person name="Grigoriev I.V."/>
            <person name="Corradi N."/>
            <person name="Roux C."/>
            <person name="Martin F.M."/>
        </authorList>
    </citation>
    <scope>NUCLEOTIDE SEQUENCE [LARGE SCALE GENOMIC DNA]</scope>
    <source>
        <strain evidence="1 2">DAOM 227022</strain>
    </source>
</reference>
<evidence type="ECO:0000313" key="1">
    <source>
        <dbReference type="EMBL" id="RIA79139.1"/>
    </source>
</evidence>
<dbReference type="AlphaFoldDB" id="A0A397S341"/>
<sequence>MHTPAIFDQTDRSRTLTRYDGARPETGIPYEFQDLGLHCNDIVTEYDNRMTNVLQQSLSGKRPIHFMPTAVSDEAEYINGVSTYILRVSSCLINGQKAIMNVMGIKPFFDVVVPEEIPLSMFKTKLVKILSNILGSTLKFGIETISAFPLQGYHTEKKLYIRVRTWNHFDRHKVLKAVREVGISTASDDLNPTYYYHKVAREERLPLSSWAVLSNYLFERIQGGTYLFQVSVNNYNPISENDYNNPLISSSLTRDRTLVLTWDIEIYSSLGLGKFSTAQSDESNVFMICMSVHWKDDPNPLKQICLVDVETASDPRWITIVCGC</sequence>
<dbReference type="GO" id="GO:0003676">
    <property type="term" value="F:nucleic acid binding"/>
    <property type="evidence" value="ECO:0007669"/>
    <property type="project" value="InterPro"/>
</dbReference>
<dbReference type="Gene3D" id="3.30.420.10">
    <property type="entry name" value="Ribonuclease H-like superfamily/Ribonuclease H"/>
    <property type="match status" value="1"/>
</dbReference>
<organism evidence="1 2">
    <name type="scientific">Glomus cerebriforme</name>
    <dbReference type="NCBI Taxonomy" id="658196"/>
    <lineage>
        <taxon>Eukaryota</taxon>
        <taxon>Fungi</taxon>
        <taxon>Fungi incertae sedis</taxon>
        <taxon>Mucoromycota</taxon>
        <taxon>Glomeromycotina</taxon>
        <taxon>Glomeromycetes</taxon>
        <taxon>Glomerales</taxon>
        <taxon>Glomeraceae</taxon>
        <taxon>Glomus</taxon>
    </lineage>
</organism>
<name>A0A397S341_9GLOM</name>
<dbReference type="SUPFAM" id="SSF53098">
    <property type="entry name" value="Ribonuclease H-like"/>
    <property type="match status" value="1"/>
</dbReference>
<keyword evidence="2" id="KW-1185">Reference proteome</keyword>
<dbReference type="InterPro" id="IPR012337">
    <property type="entry name" value="RNaseH-like_sf"/>
</dbReference>
<gene>
    <name evidence="1" type="ORF">C1645_841431</name>
</gene>
<dbReference type="EMBL" id="QKYT01001520">
    <property type="protein sequence ID" value="RIA79139.1"/>
    <property type="molecule type" value="Genomic_DNA"/>
</dbReference>
<dbReference type="InterPro" id="IPR036397">
    <property type="entry name" value="RNaseH_sf"/>
</dbReference>
<dbReference type="Proteomes" id="UP000265703">
    <property type="component" value="Unassembled WGS sequence"/>
</dbReference>